<dbReference type="InterPro" id="IPR045150">
    <property type="entry name" value="CYB561D1/2"/>
</dbReference>
<dbReference type="Pfam" id="PF03188">
    <property type="entry name" value="Cytochrom_B561"/>
    <property type="match status" value="1"/>
</dbReference>
<gene>
    <name evidence="14" type="ORF">PISMIDRAFT_677766</name>
</gene>
<feature type="transmembrane region" description="Helical" evidence="12">
    <location>
        <begin position="142"/>
        <end position="168"/>
    </location>
</feature>
<dbReference type="InterPro" id="IPR006593">
    <property type="entry name" value="Cyt_b561/ferric_Rdtase_TM"/>
</dbReference>
<feature type="domain" description="Cytochrome b561" evidence="13">
    <location>
        <begin position="74"/>
        <end position="205"/>
    </location>
</feature>
<feature type="transmembrane region" description="Helical" evidence="12">
    <location>
        <begin position="44"/>
        <end position="63"/>
    </location>
</feature>
<evidence type="ECO:0000313" key="14">
    <source>
        <dbReference type="EMBL" id="KIK24973.1"/>
    </source>
</evidence>
<dbReference type="Gene3D" id="1.20.120.1770">
    <property type="match status" value="1"/>
</dbReference>
<evidence type="ECO:0000256" key="8">
    <source>
        <dbReference type="ARBA" id="ARBA00022989"/>
    </source>
</evidence>
<evidence type="ECO:0000256" key="12">
    <source>
        <dbReference type="SAM" id="Phobius"/>
    </source>
</evidence>
<keyword evidence="5 12" id="KW-0812">Transmembrane</keyword>
<keyword evidence="10 12" id="KW-0472">Membrane</keyword>
<dbReference type="PANTHER" id="PTHR15422">
    <property type="entry name" value="OS05G0565100 PROTEIN"/>
    <property type="match status" value="1"/>
</dbReference>
<keyword evidence="7" id="KW-0249">Electron transport</keyword>
<evidence type="ECO:0000256" key="2">
    <source>
        <dbReference type="ARBA" id="ARBA00004141"/>
    </source>
</evidence>
<evidence type="ECO:0000256" key="10">
    <source>
        <dbReference type="ARBA" id="ARBA00023136"/>
    </source>
</evidence>
<keyword evidence="9" id="KW-0408">Iron</keyword>
<evidence type="ECO:0000256" key="6">
    <source>
        <dbReference type="ARBA" id="ARBA00022723"/>
    </source>
</evidence>
<evidence type="ECO:0000256" key="9">
    <source>
        <dbReference type="ARBA" id="ARBA00023004"/>
    </source>
</evidence>
<dbReference type="OrthoDB" id="432881at2759"/>
<keyword evidence="3" id="KW-0813">Transport</keyword>
<dbReference type="Proteomes" id="UP000054018">
    <property type="component" value="Unassembled WGS sequence"/>
</dbReference>
<feature type="transmembrane region" description="Helical" evidence="12">
    <location>
        <begin position="69"/>
        <end position="91"/>
    </location>
</feature>
<dbReference type="GO" id="GO:0046872">
    <property type="term" value="F:metal ion binding"/>
    <property type="evidence" value="ECO:0007669"/>
    <property type="project" value="UniProtKB-KW"/>
</dbReference>
<dbReference type="AlphaFoldDB" id="A0A0C9ZZ27"/>
<evidence type="ECO:0000256" key="7">
    <source>
        <dbReference type="ARBA" id="ARBA00022982"/>
    </source>
</evidence>
<evidence type="ECO:0000256" key="1">
    <source>
        <dbReference type="ARBA" id="ARBA00001970"/>
    </source>
</evidence>
<protein>
    <recommendedName>
        <fullName evidence="13">Cytochrome b561 domain-containing protein</fullName>
    </recommendedName>
</protein>
<proteinExistence type="predicted"/>
<evidence type="ECO:0000259" key="13">
    <source>
        <dbReference type="SMART" id="SM00665"/>
    </source>
</evidence>
<feature type="transmembrane region" description="Helical" evidence="12">
    <location>
        <begin position="188"/>
        <end position="205"/>
    </location>
</feature>
<feature type="compositionally biased region" description="Basic and acidic residues" evidence="11">
    <location>
        <begin position="1"/>
        <end position="11"/>
    </location>
</feature>
<reference evidence="15" key="2">
    <citation type="submission" date="2015-01" db="EMBL/GenBank/DDBJ databases">
        <title>Evolutionary Origins and Diversification of the Mycorrhizal Mutualists.</title>
        <authorList>
            <consortium name="DOE Joint Genome Institute"/>
            <consortium name="Mycorrhizal Genomics Consortium"/>
            <person name="Kohler A."/>
            <person name="Kuo A."/>
            <person name="Nagy L.G."/>
            <person name="Floudas D."/>
            <person name="Copeland A."/>
            <person name="Barry K.W."/>
            <person name="Cichocki N."/>
            <person name="Veneault-Fourrey C."/>
            <person name="LaButti K."/>
            <person name="Lindquist E.A."/>
            <person name="Lipzen A."/>
            <person name="Lundell T."/>
            <person name="Morin E."/>
            <person name="Murat C."/>
            <person name="Riley R."/>
            <person name="Ohm R."/>
            <person name="Sun H."/>
            <person name="Tunlid A."/>
            <person name="Henrissat B."/>
            <person name="Grigoriev I.V."/>
            <person name="Hibbett D.S."/>
            <person name="Martin F."/>
        </authorList>
    </citation>
    <scope>NUCLEOTIDE SEQUENCE [LARGE SCALE GENOMIC DNA]</scope>
    <source>
        <strain evidence="15">441</strain>
    </source>
</reference>
<comment type="subcellular location">
    <subcellularLocation>
        <location evidence="2">Membrane</location>
        <topology evidence="2">Multi-pass membrane protein</topology>
    </subcellularLocation>
</comment>
<accession>A0A0C9ZZ27</accession>
<evidence type="ECO:0000313" key="15">
    <source>
        <dbReference type="Proteomes" id="UP000054018"/>
    </source>
</evidence>
<name>A0A0C9ZZ27_9AGAM</name>
<keyword evidence="6" id="KW-0479">Metal-binding</keyword>
<evidence type="ECO:0000256" key="5">
    <source>
        <dbReference type="ARBA" id="ARBA00022692"/>
    </source>
</evidence>
<dbReference type="SMART" id="SM00665">
    <property type="entry name" value="B561"/>
    <property type="match status" value="1"/>
</dbReference>
<feature type="transmembrane region" description="Helical" evidence="12">
    <location>
        <begin position="217"/>
        <end position="236"/>
    </location>
</feature>
<sequence length="247" mass="26989">MSNAADNHEQEGLLSDVDPEQDEMARNTTNLRTEDRKGDRTAEYAALAAVPVFVLVTWGIIFANDPKSLGWFAYHPILQSCAIASFTYGILTLQPTSQPVSKAAGLQRHQIAMFGIGIPCILAGTAFMIYNKSLHSAPHFTSWHGTFGIITVVWLLIQVLVGGASVWFGGAALGGGMKAKAAWKYHRLSGYIVFTMTLFTAYLAGSWSTWVTGHSNSLVRFVGYTVAPVVILLAVYTRIRPSKMKFI</sequence>
<comment type="cofactor">
    <cofactor evidence="1">
        <name>heme b</name>
        <dbReference type="ChEBI" id="CHEBI:60344"/>
    </cofactor>
</comment>
<evidence type="ECO:0000256" key="3">
    <source>
        <dbReference type="ARBA" id="ARBA00022448"/>
    </source>
</evidence>
<dbReference type="PANTHER" id="PTHR15422:SF45">
    <property type="entry name" value="CYTOCHROME B561 DOMAIN-CONTAINING PROTEIN"/>
    <property type="match status" value="1"/>
</dbReference>
<keyword evidence="15" id="KW-1185">Reference proteome</keyword>
<reference evidence="14 15" key="1">
    <citation type="submission" date="2014-04" db="EMBL/GenBank/DDBJ databases">
        <authorList>
            <consortium name="DOE Joint Genome Institute"/>
            <person name="Kuo A."/>
            <person name="Kohler A."/>
            <person name="Costa M.D."/>
            <person name="Nagy L.G."/>
            <person name="Floudas D."/>
            <person name="Copeland A."/>
            <person name="Barry K.W."/>
            <person name="Cichocki N."/>
            <person name="Veneault-Fourrey C."/>
            <person name="LaButti K."/>
            <person name="Lindquist E.A."/>
            <person name="Lipzen A."/>
            <person name="Lundell T."/>
            <person name="Morin E."/>
            <person name="Murat C."/>
            <person name="Sun H."/>
            <person name="Tunlid A."/>
            <person name="Henrissat B."/>
            <person name="Grigoriev I.V."/>
            <person name="Hibbett D.S."/>
            <person name="Martin F."/>
            <person name="Nordberg H.P."/>
            <person name="Cantor M.N."/>
            <person name="Hua S.X."/>
        </authorList>
    </citation>
    <scope>NUCLEOTIDE SEQUENCE [LARGE SCALE GENOMIC DNA]</scope>
    <source>
        <strain evidence="14 15">441</strain>
    </source>
</reference>
<evidence type="ECO:0000256" key="11">
    <source>
        <dbReference type="SAM" id="MobiDB-lite"/>
    </source>
</evidence>
<organism evidence="14 15">
    <name type="scientific">Pisolithus microcarpus 441</name>
    <dbReference type="NCBI Taxonomy" id="765257"/>
    <lineage>
        <taxon>Eukaryota</taxon>
        <taxon>Fungi</taxon>
        <taxon>Dikarya</taxon>
        <taxon>Basidiomycota</taxon>
        <taxon>Agaricomycotina</taxon>
        <taxon>Agaricomycetes</taxon>
        <taxon>Agaricomycetidae</taxon>
        <taxon>Boletales</taxon>
        <taxon>Sclerodermatineae</taxon>
        <taxon>Pisolithaceae</taxon>
        <taxon>Pisolithus</taxon>
    </lineage>
</organism>
<dbReference type="HOGENOM" id="CLU_090067_0_0_1"/>
<feature type="region of interest" description="Disordered" evidence="11">
    <location>
        <begin position="1"/>
        <end position="36"/>
    </location>
</feature>
<keyword evidence="8 12" id="KW-1133">Transmembrane helix</keyword>
<dbReference type="STRING" id="765257.A0A0C9ZZ27"/>
<keyword evidence="4" id="KW-0349">Heme</keyword>
<feature type="transmembrane region" description="Helical" evidence="12">
    <location>
        <begin position="111"/>
        <end position="130"/>
    </location>
</feature>
<dbReference type="GO" id="GO:0016020">
    <property type="term" value="C:membrane"/>
    <property type="evidence" value="ECO:0007669"/>
    <property type="project" value="UniProtKB-SubCell"/>
</dbReference>
<evidence type="ECO:0000256" key="4">
    <source>
        <dbReference type="ARBA" id="ARBA00022617"/>
    </source>
</evidence>
<dbReference type="GO" id="GO:0140575">
    <property type="term" value="F:transmembrane monodehydroascorbate reductase activity"/>
    <property type="evidence" value="ECO:0007669"/>
    <property type="project" value="InterPro"/>
</dbReference>
<dbReference type="CDD" id="cd08761">
    <property type="entry name" value="Cyt_b561_CYB561D2_like"/>
    <property type="match status" value="1"/>
</dbReference>
<dbReference type="EMBL" id="KN833712">
    <property type="protein sequence ID" value="KIK24973.1"/>
    <property type="molecule type" value="Genomic_DNA"/>
</dbReference>